<feature type="non-terminal residue" evidence="1">
    <location>
        <position position="1"/>
    </location>
</feature>
<keyword evidence="2" id="KW-1185">Reference proteome</keyword>
<reference evidence="1 2" key="1">
    <citation type="submission" date="2020-09" db="EMBL/GenBank/DDBJ databases">
        <title>Draft genome of Gelidibacter salicanalis PAMC21136.</title>
        <authorList>
            <person name="Park H."/>
        </authorList>
    </citation>
    <scope>NUCLEOTIDE SEQUENCE [LARGE SCALE GENOMIC DNA]</scope>
    <source>
        <strain evidence="1 2">PAMC21136</strain>
    </source>
</reference>
<gene>
    <name evidence="1" type="ORF">JEM65_21615</name>
</gene>
<dbReference type="AlphaFoldDB" id="A0A934NL05"/>
<dbReference type="Proteomes" id="UP000662373">
    <property type="component" value="Unassembled WGS sequence"/>
</dbReference>
<proteinExistence type="predicted"/>
<accession>A0A934NL05</accession>
<name>A0A934NL05_9FLAO</name>
<feature type="non-terminal residue" evidence="1">
    <location>
        <position position="103"/>
    </location>
</feature>
<organism evidence="1 2">
    <name type="scientific">Gelidibacter salicanalis</name>
    <dbReference type="NCBI Taxonomy" id="291193"/>
    <lineage>
        <taxon>Bacteria</taxon>
        <taxon>Pseudomonadati</taxon>
        <taxon>Bacteroidota</taxon>
        <taxon>Flavobacteriia</taxon>
        <taxon>Flavobacteriales</taxon>
        <taxon>Flavobacteriaceae</taxon>
        <taxon>Gelidibacter</taxon>
    </lineage>
</organism>
<dbReference type="RefSeq" id="WP_199603838.1">
    <property type="nucleotide sequence ID" value="NZ_JAEHJZ010000344.1"/>
</dbReference>
<dbReference type="EMBL" id="JAEHJZ010000344">
    <property type="protein sequence ID" value="MBJ7883221.1"/>
    <property type="molecule type" value="Genomic_DNA"/>
</dbReference>
<evidence type="ECO:0000313" key="1">
    <source>
        <dbReference type="EMBL" id="MBJ7883221.1"/>
    </source>
</evidence>
<protein>
    <submittedName>
        <fullName evidence="1">Uncharacterized protein</fullName>
    </submittedName>
</protein>
<sequence length="103" mass="11299">FNHASVDSFPGISAIYYSEAEGYSDRLHLKSGNSNVNVAAGNYQRWGDYTGSQKKYNEPGMVWINGFIGSFSALHPSPNQHKTFVAKLISPDLSATSIKDEVN</sequence>
<evidence type="ECO:0000313" key="2">
    <source>
        <dbReference type="Proteomes" id="UP000662373"/>
    </source>
</evidence>
<comment type="caution">
    <text evidence="1">The sequence shown here is derived from an EMBL/GenBank/DDBJ whole genome shotgun (WGS) entry which is preliminary data.</text>
</comment>